<dbReference type="Proteomes" id="UP000541444">
    <property type="component" value="Unassembled WGS sequence"/>
</dbReference>
<proteinExistence type="predicted"/>
<keyword evidence="1" id="KW-0677">Repeat</keyword>
<evidence type="ECO:0000256" key="1">
    <source>
        <dbReference type="ARBA" id="ARBA00022737"/>
    </source>
</evidence>
<evidence type="ECO:0000313" key="3">
    <source>
        <dbReference type="EMBL" id="KAF6158006.1"/>
    </source>
</evidence>
<dbReference type="Pfam" id="PF13041">
    <property type="entry name" value="PPR_2"/>
    <property type="match status" value="5"/>
</dbReference>
<dbReference type="NCBIfam" id="TIGR00756">
    <property type="entry name" value="PPR"/>
    <property type="match status" value="6"/>
</dbReference>
<dbReference type="PROSITE" id="PS51375">
    <property type="entry name" value="PPR"/>
    <property type="match status" value="7"/>
</dbReference>
<feature type="repeat" description="PPR" evidence="2">
    <location>
        <begin position="174"/>
        <end position="208"/>
    </location>
</feature>
<dbReference type="PANTHER" id="PTHR45613:SF9">
    <property type="entry name" value="MITOCHONDRIAL GROUP I INTRON SPLICING FACTOR CCM1"/>
    <property type="match status" value="1"/>
</dbReference>
<keyword evidence="4" id="KW-1185">Reference proteome</keyword>
<feature type="repeat" description="PPR" evidence="2">
    <location>
        <begin position="315"/>
        <end position="349"/>
    </location>
</feature>
<organism evidence="3 4">
    <name type="scientific">Kingdonia uniflora</name>
    <dbReference type="NCBI Taxonomy" id="39325"/>
    <lineage>
        <taxon>Eukaryota</taxon>
        <taxon>Viridiplantae</taxon>
        <taxon>Streptophyta</taxon>
        <taxon>Embryophyta</taxon>
        <taxon>Tracheophyta</taxon>
        <taxon>Spermatophyta</taxon>
        <taxon>Magnoliopsida</taxon>
        <taxon>Ranunculales</taxon>
        <taxon>Circaeasteraceae</taxon>
        <taxon>Kingdonia</taxon>
    </lineage>
</organism>
<dbReference type="InterPro" id="IPR011990">
    <property type="entry name" value="TPR-like_helical_dom_sf"/>
</dbReference>
<feature type="repeat" description="PPR" evidence="2">
    <location>
        <begin position="209"/>
        <end position="243"/>
    </location>
</feature>
<gene>
    <name evidence="3" type="ORF">GIB67_008135</name>
</gene>
<comment type="caution">
    <text evidence="3">The sequence shown here is derived from an EMBL/GenBank/DDBJ whole genome shotgun (WGS) entry which is preliminary data.</text>
</comment>
<evidence type="ECO:0008006" key="5">
    <source>
        <dbReference type="Google" id="ProtNLM"/>
    </source>
</evidence>
<feature type="repeat" description="PPR" evidence="2">
    <location>
        <begin position="244"/>
        <end position="279"/>
    </location>
</feature>
<feature type="repeat" description="PPR" evidence="2">
    <location>
        <begin position="65"/>
        <end position="99"/>
    </location>
</feature>
<accession>A0A7J7MSY7</accession>
<dbReference type="Gene3D" id="1.25.40.10">
    <property type="entry name" value="Tetratricopeptide repeat domain"/>
    <property type="match status" value="5"/>
</dbReference>
<dbReference type="AlphaFoldDB" id="A0A7J7MSY7"/>
<evidence type="ECO:0000256" key="2">
    <source>
        <dbReference type="PROSITE-ProRule" id="PRU00708"/>
    </source>
</evidence>
<dbReference type="InterPro" id="IPR002885">
    <property type="entry name" value="PPR_rpt"/>
</dbReference>
<feature type="repeat" description="PPR" evidence="2">
    <location>
        <begin position="280"/>
        <end position="314"/>
    </location>
</feature>
<name>A0A7J7MSY7_9MAGN</name>
<dbReference type="PANTHER" id="PTHR45613">
    <property type="entry name" value="PENTATRICOPEPTIDE REPEAT-CONTAINING PROTEIN"/>
    <property type="match status" value="1"/>
</dbReference>
<dbReference type="OrthoDB" id="185373at2759"/>
<evidence type="ECO:0000313" key="4">
    <source>
        <dbReference type="Proteomes" id="UP000541444"/>
    </source>
</evidence>
<feature type="repeat" description="PPR" evidence="2">
    <location>
        <begin position="350"/>
        <end position="384"/>
    </location>
</feature>
<reference evidence="3 4" key="1">
    <citation type="journal article" date="2020" name="IScience">
        <title>Genome Sequencing of the Endangered Kingdonia uniflora (Circaeasteraceae, Ranunculales) Reveals Potential Mechanisms of Evolutionary Specialization.</title>
        <authorList>
            <person name="Sun Y."/>
            <person name="Deng T."/>
            <person name="Zhang A."/>
            <person name="Moore M.J."/>
            <person name="Landis J.B."/>
            <person name="Lin N."/>
            <person name="Zhang H."/>
            <person name="Zhang X."/>
            <person name="Huang J."/>
            <person name="Zhang X."/>
            <person name="Sun H."/>
            <person name="Wang H."/>
        </authorList>
    </citation>
    <scope>NUCLEOTIDE SEQUENCE [LARGE SCALE GENOMIC DNA]</scope>
    <source>
        <strain evidence="3">TB1705</strain>
        <tissue evidence="3">Leaf</tissue>
    </source>
</reference>
<dbReference type="EMBL" id="JACGCM010001242">
    <property type="protein sequence ID" value="KAF6158006.1"/>
    <property type="molecule type" value="Genomic_DNA"/>
</dbReference>
<dbReference type="Pfam" id="PF01535">
    <property type="entry name" value="PPR"/>
    <property type="match status" value="1"/>
</dbReference>
<sequence length="395" mass="44895">MILKVYAEKQLMKKALFVFDNMGKLRYSPSLKSRNYLLSNLVRNGESHVASYVHDKMVRAGIVPDVFTITIMVNAYCKDGRVCRAMEFVNYMDCRGFELNVVAYNLLIGGYGYLRDMEGVSRVLKLMFERRITNDVVTYTLLIKSLLDGNCRIGSMDDALRVQDELLRVRLKLNQVICNSLINGFCKLGQVHEADQVIRDMGVQSLKLDSYSYSTLVDAFCKEDRLSEAFKLFDEMLWKKINPSVVTYNTLIKAYAVQMEDFEGALKLWKYILTRGFVKSKVTFNVMINGFCKFGKMVKAEEILCKMKELGCFPDGVAYRSLSDEHSRLGDVEKALDVKGKMEMEGISASVEMYNSLIGRVFKCKRSSKVNDLLIEMHASGLKPNVVTYGALIDG</sequence>
<protein>
    <recommendedName>
        <fullName evidence="5">Pentatricopeptide repeat-containing protein</fullName>
    </recommendedName>
</protein>